<keyword evidence="2" id="KW-0812">Transmembrane</keyword>
<comment type="caution">
    <text evidence="3">The sequence shown here is derived from an EMBL/GenBank/DDBJ whole genome shotgun (WGS) entry which is preliminary data.</text>
</comment>
<feature type="transmembrane region" description="Helical" evidence="2">
    <location>
        <begin position="84"/>
        <end position="101"/>
    </location>
</feature>
<reference evidence="3 4" key="1">
    <citation type="submission" date="2024-09" db="EMBL/GenBank/DDBJ databases">
        <authorList>
            <person name="Sun Q."/>
            <person name="Mori K."/>
        </authorList>
    </citation>
    <scope>NUCLEOTIDE SEQUENCE [LARGE SCALE GENOMIC DNA]</scope>
    <source>
        <strain evidence="3 4">JCM 15389</strain>
    </source>
</reference>
<accession>A0ABV6C2N6</accession>
<organism evidence="3 4">
    <name type="scientific">Aciditerrimonas ferrireducens</name>
    <dbReference type="NCBI Taxonomy" id="667306"/>
    <lineage>
        <taxon>Bacteria</taxon>
        <taxon>Bacillati</taxon>
        <taxon>Actinomycetota</taxon>
        <taxon>Acidimicrobiia</taxon>
        <taxon>Acidimicrobiales</taxon>
        <taxon>Acidimicrobiaceae</taxon>
        <taxon>Aciditerrimonas</taxon>
    </lineage>
</organism>
<dbReference type="RefSeq" id="WP_377789300.1">
    <property type="nucleotide sequence ID" value="NZ_JBHLYQ010000059.1"/>
</dbReference>
<evidence type="ECO:0000313" key="4">
    <source>
        <dbReference type="Proteomes" id="UP001589788"/>
    </source>
</evidence>
<evidence type="ECO:0000256" key="2">
    <source>
        <dbReference type="SAM" id="Phobius"/>
    </source>
</evidence>
<keyword evidence="2" id="KW-0472">Membrane</keyword>
<dbReference type="EMBL" id="JBHLYQ010000059">
    <property type="protein sequence ID" value="MFC0081953.1"/>
    <property type="molecule type" value="Genomic_DNA"/>
</dbReference>
<keyword evidence="4" id="KW-1185">Reference proteome</keyword>
<feature type="region of interest" description="Disordered" evidence="1">
    <location>
        <begin position="321"/>
        <end position="350"/>
    </location>
</feature>
<evidence type="ECO:0000256" key="1">
    <source>
        <dbReference type="SAM" id="MobiDB-lite"/>
    </source>
</evidence>
<protein>
    <submittedName>
        <fullName evidence="3">Uncharacterized protein</fullName>
    </submittedName>
</protein>
<keyword evidence="2" id="KW-1133">Transmembrane helix</keyword>
<feature type="transmembrane region" description="Helical" evidence="2">
    <location>
        <begin position="136"/>
        <end position="157"/>
    </location>
</feature>
<dbReference type="Proteomes" id="UP001589788">
    <property type="component" value="Unassembled WGS sequence"/>
</dbReference>
<gene>
    <name evidence="3" type="ORF">ACFFRE_07305</name>
</gene>
<evidence type="ECO:0000313" key="3">
    <source>
        <dbReference type="EMBL" id="MFC0081953.1"/>
    </source>
</evidence>
<feature type="compositionally biased region" description="Pro residues" evidence="1">
    <location>
        <begin position="341"/>
        <end position="350"/>
    </location>
</feature>
<sequence>MLASLRRWWQVGPDRWRRRLVVALGLVWILDGLLQFQPSMYSRGADSFAGTVLQYNTMGRPNPLTDLIHVAVTLTYGTALRQDVFNTLAALVQLAIGLALLRRRTEKLGLGGTCLWALVPWVVGEALGQMPFPQASMAIDGSPGAALVYILLALALWPRRSPSASAGPDGLAAPADGGLLGSRGALGLWSAIWVGTALLELEHANWAPNALAAQLRASADGEPGFLASLDRGVAHLVAGHGLEAALLMALVQVWVGIAVLRPLTRTTALEVGVVVSLLYWVVGQNLGGLLTGTATDPQLGPMLVLYALALWPRAVHPVAPAGHSEPAEPVTTTAPLDAPAEPAPPPVPVG</sequence>
<feature type="transmembrane region" description="Helical" evidence="2">
    <location>
        <begin position="20"/>
        <end position="37"/>
    </location>
</feature>
<feature type="transmembrane region" description="Helical" evidence="2">
    <location>
        <begin position="108"/>
        <end position="124"/>
    </location>
</feature>
<name>A0ABV6C2N6_9ACTN</name>
<proteinExistence type="predicted"/>